<evidence type="ECO:0000313" key="2">
    <source>
        <dbReference type="EMBL" id="WDF82922.1"/>
    </source>
</evidence>
<dbReference type="Pfam" id="PF13560">
    <property type="entry name" value="HTH_31"/>
    <property type="match status" value="1"/>
</dbReference>
<dbReference type="Gene3D" id="1.10.260.40">
    <property type="entry name" value="lambda repressor-like DNA-binding domains"/>
    <property type="match status" value="1"/>
</dbReference>
<feature type="domain" description="HTH cro/C1-type" evidence="1">
    <location>
        <begin position="12"/>
        <end position="64"/>
    </location>
</feature>
<dbReference type="Proteomes" id="UP001220377">
    <property type="component" value="Chromosome"/>
</dbReference>
<dbReference type="InterPro" id="IPR001387">
    <property type="entry name" value="Cro/C1-type_HTH"/>
</dbReference>
<dbReference type="PANTHER" id="PTHR37038:SF12">
    <property type="entry name" value="TRANSCRIPTIONAL REGULATOR"/>
    <property type="match status" value="1"/>
</dbReference>
<reference evidence="2 3" key="1">
    <citation type="submission" date="2023-02" db="EMBL/GenBank/DDBJ databases">
        <title>Genome sequence of Lacticaseibacillus sp. KACC 23028.</title>
        <authorList>
            <person name="Kim S."/>
            <person name="Heo J."/>
            <person name="Kwon S.-W."/>
        </authorList>
    </citation>
    <scope>NUCLEOTIDE SEQUENCE [LARGE SCALE GENOMIC DNA]</scope>
    <source>
        <strain evidence="2 3">KACC 23028</strain>
    </source>
</reference>
<dbReference type="SUPFAM" id="SSF47413">
    <property type="entry name" value="lambda repressor-like DNA-binding domains"/>
    <property type="match status" value="1"/>
</dbReference>
<protein>
    <submittedName>
        <fullName evidence="2">Helix-turn-helix transcriptional regulator</fullName>
    </submittedName>
</protein>
<dbReference type="Pfam" id="PF21259">
    <property type="entry name" value="Rgg_C"/>
    <property type="match status" value="1"/>
</dbReference>
<dbReference type="PANTHER" id="PTHR37038">
    <property type="entry name" value="TRANSCRIPTIONAL REGULATOR-RELATED"/>
    <property type="match status" value="1"/>
</dbReference>
<evidence type="ECO:0000313" key="3">
    <source>
        <dbReference type="Proteomes" id="UP001220377"/>
    </source>
</evidence>
<organism evidence="2 3">
    <name type="scientific">Lacticaseibacillus pabuli</name>
    <dbReference type="NCBI Taxonomy" id="3025672"/>
    <lineage>
        <taxon>Bacteria</taxon>
        <taxon>Bacillati</taxon>
        <taxon>Bacillota</taxon>
        <taxon>Bacilli</taxon>
        <taxon>Lactobacillales</taxon>
        <taxon>Lactobacillaceae</taxon>
        <taxon>Lacticaseibacillus</taxon>
    </lineage>
</organism>
<dbReference type="InterPro" id="IPR053163">
    <property type="entry name" value="HTH-type_regulator_Rgg"/>
</dbReference>
<name>A0ABY7WRV4_9LACO</name>
<keyword evidence="3" id="KW-1185">Reference proteome</keyword>
<sequence length="294" mass="33466">MEDYGAQLGPFFRHIRQRRGLKIRDVAAGVSETTLSRFERGQIDLTVAKLAPAIEAAEIDPDDIFMSSNQAKQAYDNAFDRETGAIVEMDSDEAAAALKAYKTATAHMQLPLRQYNIIALSYRAAAITEPFVRMTAEDEEQVVKFLTVDDDWHRFEYELFANLVYFMSKHGAERCLRLMQRSYKKRRHPVDERVAFTKAMVNAVRRPLADRDLDMAAEILKDMQQMEIGNCQPMLHAGVVSAQRLYDYLLDETPAHLHALEEYLQAVRTIGSDELADVTTHWLKAIGVPIKRAN</sequence>
<dbReference type="EMBL" id="CP117884">
    <property type="protein sequence ID" value="WDF82922.1"/>
    <property type="molecule type" value="Genomic_DNA"/>
</dbReference>
<dbReference type="CDD" id="cd00093">
    <property type="entry name" value="HTH_XRE"/>
    <property type="match status" value="1"/>
</dbReference>
<dbReference type="Gene3D" id="1.25.40.400">
    <property type="match status" value="1"/>
</dbReference>
<dbReference type="InterPro" id="IPR010057">
    <property type="entry name" value="Transcription_activator_Rgg_C"/>
</dbReference>
<dbReference type="PROSITE" id="PS50943">
    <property type="entry name" value="HTH_CROC1"/>
    <property type="match status" value="1"/>
</dbReference>
<dbReference type="SMART" id="SM00530">
    <property type="entry name" value="HTH_XRE"/>
    <property type="match status" value="1"/>
</dbReference>
<gene>
    <name evidence="2" type="ORF">PQ472_01380</name>
</gene>
<evidence type="ECO:0000259" key="1">
    <source>
        <dbReference type="PROSITE" id="PS50943"/>
    </source>
</evidence>
<dbReference type="InterPro" id="IPR010982">
    <property type="entry name" value="Lambda_DNA-bd_dom_sf"/>
</dbReference>
<proteinExistence type="predicted"/>
<accession>A0ABY7WRV4</accession>
<dbReference type="RefSeq" id="WP_274260702.1">
    <property type="nucleotide sequence ID" value="NZ_CP117884.1"/>
</dbReference>